<name>A0A9W4WXZ4_9GLOM</name>
<dbReference type="AlphaFoldDB" id="A0A9W4WXZ4"/>
<protein>
    <submittedName>
        <fullName evidence="1">6772_t:CDS:1</fullName>
    </submittedName>
</protein>
<accession>A0A9W4WXZ4</accession>
<evidence type="ECO:0000313" key="1">
    <source>
        <dbReference type="EMBL" id="CAI2187507.1"/>
    </source>
</evidence>
<comment type="caution">
    <text evidence="1">The sequence shown here is derived from an EMBL/GenBank/DDBJ whole genome shotgun (WGS) entry which is preliminary data.</text>
</comment>
<proteinExistence type="predicted"/>
<feature type="non-terminal residue" evidence="1">
    <location>
        <position position="115"/>
    </location>
</feature>
<keyword evidence="2" id="KW-1185">Reference proteome</keyword>
<gene>
    <name evidence="1" type="ORF">FWILDA_LOCUS13115</name>
</gene>
<organism evidence="1 2">
    <name type="scientific">Funneliformis geosporum</name>
    <dbReference type="NCBI Taxonomy" id="1117311"/>
    <lineage>
        <taxon>Eukaryota</taxon>
        <taxon>Fungi</taxon>
        <taxon>Fungi incertae sedis</taxon>
        <taxon>Mucoromycota</taxon>
        <taxon>Glomeromycotina</taxon>
        <taxon>Glomeromycetes</taxon>
        <taxon>Glomerales</taxon>
        <taxon>Glomeraceae</taxon>
        <taxon>Funneliformis</taxon>
    </lineage>
</organism>
<dbReference type="EMBL" id="CAMKVN010004670">
    <property type="protein sequence ID" value="CAI2187507.1"/>
    <property type="molecule type" value="Genomic_DNA"/>
</dbReference>
<dbReference type="OrthoDB" id="2386348at2759"/>
<dbReference type="Proteomes" id="UP001153678">
    <property type="component" value="Unassembled WGS sequence"/>
</dbReference>
<evidence type="ECO:0000313" key="2">
    <source>
        <dbReference type="Proteomes" id="UP001153678"/>
    </source>
</evidence>
<sequence>PSNAEVAKNISQIKQKARITRDKPVQIIQDITVNISQEYYPYMPSSNALRSIIKRVKRAEMPAEPQTIEEVNIPDSLRLTLNGDTFLIRDCVIADDRENCSVMDYLRGIAHNLAI</sequence>
<reference evidence="1" key="1">
    <citation type="submission" date="2022-08" db="EMBL/GenBank/DDBJ databases">
        <authorList>
            <person name="Kallberg Y."/>
            <person name="Tangrot J."/>
            <person name="Rosling A."/>
        </authorList>
    </citation>
    <scope>NUCLEOTIDE SEQUENCE</scope>
    <source>
        <strain evidence="1">Wild A</strain>
    </source>
</reference>